<evidence type="ECO:0000313" key="3">
    <source>
        <dbReference type="EMBL" id="CAD9084011.1"/>
    </source>
</evidence>
<evidence type="ECO:0000256" key="1">
    <source>
        <dbReference type="SAM" id="MobiDB-lite"/>
    </source>
</evidence>
<accession>A0A7S1KSC7</accession>
<dbReference type="EMBL" id="HBGD01008823">
    <property type="protein sequence ID" value="CAD9084011.1"/>
    <property type="molecule type" value="Transcribed_RNA"/>
</dbReference>
<name>A0A7S1KSC7_9EUKA</name>
<reference evidence="3" key="1">
    <citation type="submission" date="2021-01" db="EMBL/GenBank/DDBJ databases">
        <authorList>
            <person name="Corre E."/>
            <person name="Pelletier E."/>
            <person name="Niang G."/>
            <person name="Scheremetjew M."/>
            <person name="Finn R."/>
            <person name="Kale V."/>
            <person name="Holt S."/>
            <person name="Cochrane G."/>
            <person name="Meng A."/>
            <person name="Brown T."/>
            <person name="Cohen L."/>
        </authorList>
    </citation>
    <scope>NUCLEOTIDE SEQUENCE</scope>
    <source>
        <strain evidence="3">WS</strain>
    </source>
</reference>
<dbReference type="InterPro" id="IPR024983">
    <property type="entry name" value="CHAT_dom"/>
</dbReference>
<protein>
    <recommendedName>
        <fullName evidence="2">CHAT domain-containing protein</fullName>
    </recommendedName>
</protein>
<organism evidence="3">
    <name type="scientific">Percolomonas cosmopolitus</name>
    <dbReference type="NCBI Taxonomy" id="63605"/>
    <lineage>
        <taxon>Eukaryota</taxon>
        <taxon>Discoba</taxon>
        <taxon>Heterolobosea</taxon>
        <taxon>Tetramitia</taxon>
        <taxon>Eutetramitia</taxon>
        <taxon>Percolomonadidae</taxon>
        <taxon>Percolomonas</taxon>
    </lineage>
</organism>
<gene>
    <name evidence="3" type="ORF">PCOS0759_LOCUS7265</name>
</gene>
<proteinExistence type="predicted"/>
<dbReference type="Pfam" id="PF12770">
    <property type="entry name" value="CHAT"/>
    <property type="match status" value="1"/>
</dbReference>
<feature type="compositionally biased region" description="Low complexity" evidence="1">
    <location>
        <begin position="12"/>
        <end position="29"/>
    </location>
</feature>
<dbReference type="SUPFAM" id="SSF81901">
    <property type="entry name" value="HCP-like"/>
    <property type="match status" value="1"/>
</dbReference>
<evidence type="ECO:0000259" key="2">
    <source>
        <dbReference type="Pfam" id="PF12770"/>
    </source>
</evidence>
<sequence>MSTTVAPKESKQQVQQASSSSTVSTNASTPIKLPDPISKETYLAITDTFCNAKYGELTSMLPNLKNSFEALHSLRTLDCKLCFIMLLLPQFHNDALRQLDNILNLYRNLNLLKTKTDLNVKYAEDHSEDVVAYLVDLRVSFVLHQMALVYYQRSIFALAVQLFLKSASVARSAGENRKKVLEIPEDKLTEDEKFDLNSTFTKNVEIYESEGLHMAGLTYRFLASSEEFYSDEQKTKIYESAVKLQEKALESAEGIEYKEARERGIAQASFELGMCHLFMEKDEALAHFDKCLEHTDDETLIENCNFHKILYYRSKDDMDNSLEMYNKLKHNKNAMLLSSIYMNAKNYDKALEIIEEDLKEKESAEKKEVQDQFILFQLYQHLAHVRLVKKNISEALTAANAAETILNAELKDVGVDPAHLEKQQDIFKAIYVEQQQYAKVLSFCIHNLANPQLQEKVSQQQIEEILPQFAVQSKKSLLFLTETMEPESPAFYIFLMTPTGKLYFARSTTSISIEGYAQKAVQSLQDESKSKKAKKEADKVLEEMYKHFITPIKEHIPEDAPLAIVTHLFQIHALSIPFAALKNPETGKHLAEEYCVELTPLQFIEQIEKIQETKEKPAPAVTKPEKPQLVVVAAEKTSAEIQRFQKIVKNKKLDCEMNVLAKPKKKAVLKELKSAPGLMYFMTGDNLENDQKEAPTQFGLQLNRSELLIPKDDLKKNYAPDTTMPDACLFGHVSGAFAFCQYAHYFLQSGANHVVGFKLVVREKLDDKILLNEEIYPRFFQAYVKNGQDASKAYREVMQHLIANHDRMTWSSFAMVSRVTPLPKKQ</sequence>
<dbReference type="Gene3D" id="1.25.40.10">
    <property type="entry name" value="Tetratricopeptide repeat domain"/>
    <property type="match status" value="1"/>
</dbReference>
<dbReference type="AlphaFoldDB" id="A0A7S1KSC7"/>
<dbReference type="InterPro" id="IPR011990">
    <property type="entry name" value="TPR-like_helical_dom_sf"/>
</dbReference>
<feature type="domain" description="CHAT" evidence="2">
    <location>
        <begin position="539"/>
        <end position="816"/>
    </location>
</feature>
<feature type="region of interest" description="Disordered" evidence="1">
    <location>
        <begin position="1"/>
        <end position="32"/>
    </location>
</feature>